<evidence type="ECO:0000256" key="1">
    <source>
        <dbReference type="SAM" id="SignalP"/>
    </source>
</evidence>
<reference evidence="2" key="1">
    <citation type="submission" date="2021-04" db="EMBL/GenBank/DDBJ databases">
        <authorList>
            <person name="Rodrigo-Torres L."/>
            <person name="Arahal R. D."/>
            <person name="Lucena T."/>
        </authorList>
    </citation>
    <scope>NUCLEOTIDE SEQUENCE</scope>
    <source>
        <strain evidence="2">CECT 9275</strain>
    </source>
</reference>
<feature type="signal peptide" evidence="1">
    <location>
        <begin position="1"/>
        <end position="16"/>
    </location>
</feature>
<dbReference type="EMBL" id="CAJRAF010000002">
    <property type="protein sequence ID" value="CAG5012733.1"/>
    <property type="molecule type" value="Genomic_DNA"/>
</dbReference>
<dbReference type="AlphaFoldDB" id="A0A916N753"/>
<comment type="caution">
    <text evidence="2">The sequence shown here is derived from an EMBL/GenBank/DDBJ whole genome shotgun (WGS) entry which is preliminary data.</text>
</comment>
<protein>
    <recommendedName>
        <fullName evidence="4">Beta-lactamase-inhibitor-like PepSY-like domain-containing protein</fullName>
    </recommendedName>
</protein>
<sequence>MLAFILVACAAGGSFAQTATLVITKVDKATVPLNIRTAADKDFPGGEKLNFGTVPAKLYADGYRITYNENNLDGAKPEFYYLTISGKGYKGDAVYDKNGNLIHYKEKIANEILPLAVIDAIKIKYPDAVLMKDSESIKKGLRSKVETYHVSFKNKGKKGFAIVDVNGRILHSRA</sequence>
<evidence type="ECO:0000313" key="3">
    <source>
        <dbReference type="Proteomes" id="UP000680038"/>
    </source>
</evidence>
<keyword evidence="3" id="KW-1185">Reference proteome</keyword>
<keyword evidence="1" id="KW-0732">Signal</keyword>
<organism evidence="2 3">
    <name type="scientific">Dyadobacter helix</name>
    <dbReference type="NCBI Taxonomy" id="2822344"/>
    <lineage>
        <taxon>Bacteria</taxon>
        <taxon>Pseudomonadati</taxon>
        <taxon>Bacteroidota</taxon>
        <taxon>Cytophagia</taxon>
        <taxon>Cytophagales</taxon>
        <taxon>Spirosomataceae</taxon>
        <taxon>Dyadobacter</taxon>
    </lineage>
</organism>
<dbReference type="SUPFAM" id="SSF160574">
    <property type="entry name" value="BT0923-like"/>
    <property type="match status" value="1"/>
</dbReference>
<proteinExistence type="predicted"/>
<name>A0A916N753_9BACT</name>
<accession>A0A916N753</accession>
<gene>
    <name evidence="2" type="ORF">DYBT9275_05236</name>
</gene>
<evidence type="ECO:0008006" key="4">
    <source>
        <dbReference type="Google" id="ProtNLM"/>
    </source>
</evidence>
<dbReference type="Proteomes" id="UP000680038">
    <property type="component" value="Unassembled WGS sequence"/>
</dbReference>
<feature type="chain" id="PRO_5037816673" description="Beta-lactamase-inhibitor-like PepSY-like domain-containing protein" evidence="1">
    <location>
        <begin position="17"/>
        <end position="174"/>
    </location>
</feature>
<evidence type="ECO:0000313" key="2">
    <source>
        <dbReference type="EMBL" id="CAG5012733.1"/>
    </source>
</evidence>